<comment type="caution">
    <text evidence="6">The sequence shown here is derived from an EMBL/GenBank/DDBJ whole genome shotgun (WGS) entry which is preliminary data.</text>
</comment>
<evidence type="ECO:0000313" key="6">
    <source>
        <dbReference type="EMBL" id="TVU11062.1"/>
    </source>
</evidence>
<evidence type="ECO:0000313" key="7">
    <source>
        <dbReference type="Proteomes" id="UP000324897"/>
    </source>
</evidence>
<keyword evidence="2" id="KW-0833">Ubl conjugation pathway</keyword>
<comment type="pathway">
    <text evidence="1">Protein modification; protein ubiquitination.</text>
</comment>
<dbReference type="InterPro" id="IPR043454">
    <property type="entry name" value="NPH3/RPT2-like"/>
</dbReference>
<feature type="compositionally biased region" description="Low complexity" evidence="4">
    <location>
        <begin position="470"/>
        <end position="482"/>
    </location>
</feature>
<dbReference type="Proteomes" id="UP000324897">
    <property type="component" value="Chromosome 3"/>
</dbReference>
<reference evidence="6 7" key="1">
    <citation type="journal article" date="2019" name="Sci. Rep.">
        <title>A high-quality genome of Eragrostis curvula grass provides insights into Poaceae evolution and supports new strategies to enhance forage quality.</title>
        <authorList>
            <person name="Carballo J."/>
            <person name="Santos B.A.C.M."/>
            <person name="Zappacosta D."/>
            <person name="Garbus I."/>
            <person name="Selva J.P."/>
            <person name="Gallo C.A."/>
            <person name="Diaz A."/>
            <person name="Albertini E."/>
            <person name="Caccamo M."/>
            <person name="Echenique V."/>
        </authorList>
    </citation>
    <scope>NUCLEOTIDE SEQUENCE [LARGE SCALE GENOMIC DNA]</scope>
    <source>
        <strain evidence="7">cv. Victoria</strain>
        <tissue evidence="6">Leaf</tissue>
    </source>
</reference>
<proteinExistence type="inferred from homology"/>
<dbReference type="Gene3D" id="3.30.710.10">
    <property type="entry name" value="Potassium Channel Kv1.1, Chain A"/>
    <property type="match status" value="1"/>
</dbReference>
<feature type="domain" description="NPH3" evidence="5">
    <location>
        <begin position="200"/>
        <end position="361"/>
    </location>
</feature>
<feature type="region of interest" description="Disordered" evidence="4">
    <location>
        <begin position="263"/>
        <end position="286"/>
    </location>
</feature>
<dbReference type="InterPro" id="IPR000210">
    <property type="entry name" value="BTB/POZ_dom"/>
</dbReference>
<dbReference type="GO" id="GO:0016567">
    <property type="term" value="P:protein ubiquitination"/>
    <property type="evidence" value="ECO:0007669"/>
    <property type="project" value="UniProtKB-UniPathway"/>
</dbReference>
<dbReference type="Pfam" id="PF03000">
    <property type="entry name" value="NPH3"/>
    <property type="match status" value="2"/>
</dbReference>
<accession>A0A5J9TID6</accession>
<feature type="domain" description="NPH3" evidence="5">
    <location>
        <begin position="363"/>
        <end position="412"/>
    </location>
</feature>
<organism evidence="6 7">
    <name type="scientific">Eragrostis curvula</name>
    <name type="common">weeping love grass</name>
    <dbReference type="NCBI Taxonomy" id="38414"/>
    <lineage>
        <taxon>Eukaryota</taxon>
        <taxon>Viridiplantae</taxon>
        <taxon>Streptophyta</taxon>
        <taxon>Embryophyta</taxon>
        <taxon>Tracheophyta</taxon>
        <taxon>Spermatophyta</taxon>
        <taxon>Magnoliopsida</taxon>
        <taxon>Liliopsida</taxon>
        <taxon>Poales</taxon>
        <taxon>Poaceae</taxon>
        <taxon>PACMAD clade</taxon>
        <taxon>Chloridoideae</taxon>
        <taxon>Eragrostideae</taxon>
        <taxon>Eragrostidinae</taxon>
        <taxon>Eragrostis</taxon>
    </lineage>
</organism>
<evidence type="ECO:0000256" key="4">
    <source>
        <dbReference type="SAM" id="MobiDB-lite"/>
    </source>
</evidence>
<dbReference type="PROSITE" id="PS51649">
    <property type="entry name" value="NPH3"/>
    <property type="match status" value="2"/>
</dbReference>
<evidence type="ECO:0000256" key="2">
    <source>
        <dbReference type="ARBA" id="ARBA00022786"/>
    </source>
</evidence>
<sequence length="500" mass="54261">MKYMKLGTKPDTFYTEEAIRSVVSEIPADLIIHVNNTKYQLHKFPLLLKCGLLQRLCSDTDDGDDEPVPVALHDIPGGEDAFELCAKFCYGISISISASNLVPALLAARFLRMSEAVAKGNLVAKLESFFDSCVLRGWKDSVAALRAAWRISGWSESRVVQPCVDAIVEKILTPPAKVDWSYTYTRPGYDTKKKQSVPRDWWTEDVSELDVEVFRSVLSTVRASRMLPPPLIGEALHVYACKHLVDPLRAAAGEGGGVDAYANGGGDLHRRHTEAKSSAAGGEEETVAKQRRVLESIVTMIPGEPGAVTGRFLLRLLRVANFVGASPSTRAQLVRQAGAQLDEAAAADLLVPMPGDARAYDEHPELSKADKKRLCRLIDCRKLSPEARAQAIANDRMPLRTIVQLLFVEQERTMAAAGAGASHGAATVAPVDRTKEDQPPPAAPSSADHRPRRDRGLVADGGGAMTRSLSASTKPAAATPSAARKERTPEERGSRMRNKQ</sequence>
<dbReference type="OrthoDB" id="1699162at2759"/>
<dbReference type="Gramene" id="TVU11062">
    <property type="protein sequence ID" value="TVU11062"/>
    <property type="gene ID" value="EJB05_44624"/>
</dbReference>
<dbReference type="PANTHER" id="PTHR32370">
    <property type="entry name" value="OS12G0117600 PROTEIN"/>
    <property type="match status" value="1"/>
</dbReference>
<dbReference type="EMBL" id="RWGY01000039">
    <property type="protein sequence ID" value="TVU11062.1"/>
    <property type="molecule type" value="Genomic_DNA"/>
</dbReference>
<comment type="similarity">
    <text evidence="3">Belongs to the NPH3 family.</text>
</comment>
<dbReference type="AlphaFoldDB" id="A0A5J9TID6"/>
<protein>
    <recommendedName>
        <fullName evidence="5">NPH3 domain-containing protein</fullName>
    </recommendedName>
</protein>
<dbReference type="Pfam" id="PF00651">
    <property type="entry name" value="BTB"/>
    <property type="match status" value="1"/>
</dbReference>
<feature type="compositionally biased region" description="Basic and acidic residues" evidence="4">
    <location>
        <begin position="483"/>
        <end position="494"/>
    </location>
</feature>
<dbReference type="UniPathway" id="UPA00143"/>
<keyword evidence="7" id="KW-1185">Reference proteome</keyword>
<feature type="compositionally biased region" description="Low complexity" evidence="4">
    <location>
        <begin position="418"/>
        <end position="429"/>
    </location>
</feature>
<evidence type="ECO:0000259" key="5">
    <source>
        <dbReference type="PROSITE" id="PS51649"/>
    </source>
</evidence>
<dbReference type="SUPFAM" id="SSF54695">
    <property type="entry name" value="POZ domain"/>
    <property type="match status" value="1"/>
</dbReference>
<feature type="compositionally biased region" description="Basic and acidic residues" evidence="4">
    <location>
        <begin position="447"/>
        <end position="457"/>
    </location>
</feature>
<dbReference type="InterPro" id="IPR011333">
    <property type="entry name" value="SKP1/BTB/POZ_sf"/>
</dbReference>
<evidence type="ECO:0000256" key="3">
    <source>
        <dbReference type="PROSITE-ProRule" id="PRU00982"/>
    </source>
</evidence>
<dbReference type="InterPro" id="IPR027356">
    <property type="entry name" value="NPH3_dom"/>
</dbReference>
<evidence type="ECO:0000256" key="1">
    <source>
        <dbReference type="ARBA" id="ARBA00004906"/>
    </source>
</evidence>
<feature type="region of interest" description="Disordered" evidence="4">
    <location>
        <begin position="418"/>
        <end position="500"/>
    </location>
</feature>
<gene>
    <name evidence="6" type="ORF">EJB05_44624</name>
</gene>
<name>A0A5J9TID6_9POAL</name>